<protein>
    <submittedName>
        <fullName evidence="1">Uncharacterized protein</fullName>
    </submittedName>
</protein>
<evidence type="ECO:0000313" key="2">
    <source>
        <dbReference type="Proteomes" id="UP000094669"/>
    </source>
</evidence>
<organism evidence="1 2">
    <name type="scientific">Leptospira inadai serovar Lyme</name>
    <dbReference type="NCBI Taxonomy" id="293084"/>
    <lineage>
        <taxon>Bacteria</taxon>
        <taxon>Pseudomonadati</taxon>
        <taxon>Spirochaetota</taxon>
        <taxon>Spirochaetia</taxon>
        <taxon>Leptospirales</taxon>
        <taxon>Leptospiraceae</taxon>
        <taxon>Leptospira</taxon>
    </lineage>
</organism>
<keyword evidence="2" id="KW-1185">Reference proteome</keyword>
<evidence type="ECO:0000313" key="1">
    <source>
        <dbReference type="EMBL" id="PNV74728.1"/>
    </source>
</evidence>
<dbReference type="Proteomes" id="UP000094669">
    <property type="component" value="Unassembled WGS sequence"/>
</dbReference>
<gene>
    <name evidence="1" type="ORF">BES34_012205</name>
</gene>
<dbReference type="EMBL" id="MCRM02000011">
    <property type="protein sequence ID" value="PNV74728.1"/>
    <property type="molecule type" value="Genomic_DNA"/>
</dbReference>
<comment type="caution">
    <text evidence="1">The sequence shown here is derived from an EMBL/GenBank/DDBJ whole genome shotgun (WGS) entry which is preliminary data.</text>
</comment>
<sequence length="70" mass="7960">MMQSLQSFLFIPDSRIVCSESPDLNPETEDEIPCEKRKAVLNPSFRKNIIKIEFDWDAGRRKTSGTATGN</sequence>
<accession>A0ABX4YHJ6</accession>
<proteinExistence type="predicted"/>
<reference evidence="1" key="1">
    <citation type="submission" date="2018-01" db="EMBL/GenBank/DDBJ databases">
        <title>Genomic characterization of Leptospira inadai serogroup Lyme isolated from captured rat in Brazil and comparative analysis with human reference strain.</title>
        <authorList>
            <person name="Moreno L.Z."/>
            <person name="Loureiro A.P."/>
            <person name="Miraglia F."/>
            <person name="Kremer F.S."/>
            <person name="Eslabao M.R."/>
            <person name="Dellagostin O.A."/>
            <person name="Lilenbaum W."/>
            <person name="Moreno A.M."/>
        </authorList>
    </citation>
    <scope>NUCLEOTIDE SEQUENCE [LARGE SCALE GENOMIC DNA]</scope>
    <source>
        <strain evidence="1">M34/99</strain>
    </source>
</reference>
<name>A0ABX4YHJ6_9LEPT</name>